<evidence type="ECO:0000259" key="7">
    <source>
        <dbReference type="Pfam" id="PF05199"/>
    </source>
</evidence>
<feature type="domain" description="Glucose-methanol-choline oxidoreductase N-terminal" evidence="6">
    <location>
        <begin position="74"/>
        <end position="302"/>
    </location>
</feature>
<comment type="similarity">
    <text evidence="2">Belongs to the GMC oxidoreductase family.</text>
</comment>
<dbReference type="AlphaFoldDB" id="A0AAJ5VT79"/>
<dbReference type="EMBL" id="CP119312">
    <property type="protein sequence ID" value="WEK03730.1"/>
    <property type="molecule type" value="Genomic_DNA"/>
</dbReference>
<dbReference type="GO" id="GO:0016614">
    <property type="term" value="F:oxidoreductase activity, acting on CH-OH group of donors"/>
    <property type="evidence" value="ECO:0007669"/>
    <property type="project" value="InterPro"/>
</dbReference>
<gene>
    <name evidence="8" type="ORF">P0Y65_16255</name>
</gene>
<sequence length="537" mass="58697">MLHDVTTKVWDVIVIGTGIGGGTIGRSLAEKGFSVLFLEKGPFGPRAEQQNMSYDILDPHARLIRGLWPVEMTGTINGQTSTFLGPLGAGVGGSSAFYAATLERPERHDIDETSQHKHPTGGWPVDYDSFEPYFTAAEQMYCVRGGVDTLSSEPPADILPPIPIEAGDESLMASFSRLGLHPYQLHLGVKALPGCGFCFGSKCPRVCKMDGRSAGVEPALATGNASILDMCEVNFLRADADQVLHVEAQRGGQNIAVRGRAYVLAAGGFGSPRLLLASRSEQWPMGLANGSDMVGRNMMFHLTEMIAVWPERGGRFDAPTRGLALRDFYSSEGQRYGSFQAMGVNGSYGEIVQYLKNVFDRSPLRKLRPLRALLRIPAYLASRIFGNAKVFVGIMEDLPYAENRVLLDPEKPERIVFEYFIPAELRTRRAEYQKLIKRKLKGLKSTFLTFQPNLNFAHVCGTLRFGNDPKTSVLDANCRTHEVKNLYVADASFMPTSTGINPSLTIAANALRIADAIAGQLRADPAGATRKETSHAH</sequence>
<name>A0AAJ5VT79_9HYPH</name>
<reference evidence="8" key="1">
    <citation type="submission" date="2023-03" db="EMBL/GenBank/DDBJ databases">
        <title>Andean soil-derived lignocellulolytic bacterial consortium as a source of novel taxa and putative plastic-active enzymes.</title>
        <authorList>
            <person name="Diaz-Garcia L."/>
            <person name="Chuvochina M."/>
            <person name="Feuerriegel G."/>
            <person name="Bunk B."/>
            <person name="Sproer C."/>
            <person name="Streit W.R."/>
            <person name="Rodriguez L.M."/>
            <person name="Overmann J."/>
            <person name="Jimenez D.J."/>
        </authorList>
    </citation>
    <scope>NUCLEOTIDE SEQUENCE</scope>
    <source>
        <strain evidence="8">MAG 4196</strain>
    </source>
</reference>
<evidence type="ECO:0000259" key="6">
    <source>
        <dbReference type="Pfam" id="PF00732"/>
    </source>
</evidence>
<dbReference type="PANTHER" id="PTHR42784:SF1">
    <property type="entry name" value="PYRANOSE 2-OXIDASE"/>
    <property type="match status" value="1"/>
</dbReference>
<evidence type="ECO:0000256" key="2">
    <source>
        <dbReference type="ARBA" id="ARBA00010790"/>
    </source>
</evidence>
<dbReference type="Pfam" id="PF00732">
    <property type="entry name" value="GMC_oxred_N"/>
    <property type="match status" value="1"/>
</dbReference>
<evidence type="ECO:0000256" key="5">
    <source>
        <dbReference type="ARBA" id="ARBA00023002"/>
    </source>
</evidence>
<organism evidence="8 9">
    <name type="scientific">Candidatus Devosia phytovorans</name>
    <dbReference type="NCBI Taxonomy" id="3121372"/>
    <lineage>
        <taxon>Bacteria</taxon>
        <taxon>Pseudomonadati</taxon>
        <taxon>Pseudomonadota</taxon>
        <taxon>Alphaproteobacteria</taxon>
        <taxon>Hyphomicrobiales</taxon>
        <taxon>Devosiaceae</taxon>
        <taxon>Devosia</taxon>
    </lineage>
</organism>
<dbReference type="Proteomes" id="UP001217476">
    <property type="component" value="Chromosome"/>
</dbReference>
<dbReference type="InterPro" id="IPR051473">
    <property type="entry name" value="P2Ox-like"/>
</dbReference>
<feature type="domain" description="Glucose-methanol-choline oxidoreductase C-terminal" evidence="7">
    <location>
        <begin position="455"/>
        <end position="510"/>
    </location>
</feature>
<dbReference type="InterPro" id="IPR036188">
    <property type="entry name" value="FAD/NAD-bd_sf"/>
</dbReference>
<evidence type="ECO:0000256" key="1">
    <source>
        <dbReference type="ARBA" id="ARBA00001974"/>
    </source>
</evidence>
<comment type="cofactor">
    <cofactor evidence="1">
        <name>FAD</name>
        <dbReference type="ChEBI" id="CHEBI:57692"/>
    </cofactor>
</comment>
<dbReference type="SUPFAM" id="SSF51905">
    <property type="entry name" value="FAD/NAD(P)-binding domain"/>
    <property type="match status" value="1"/>
</dbReference>
<dbReference type="InterPro" id="IPR007867">
    <property type="entry name" value="GMC_OxRtase_C"/>
</dbReference>
<keyword evidence="4" id="KW-0274">FAD</keyword>
<proteinExistence type="inferred from homology"/>
<dbReference type="GO" id="GO:0050660">
    <property type="term" value="F:flavin adenine dinucleotide binding"/>
    <property type="evidence" value="ECO:0007669"/>
    <property type="project" value="InterPro"/>
</dbReference>
<keyword evidence="3" id="KW-0285">Flavoprotein</keyword>
<evidence type="ECO:0000256" key="4">
    <source>
        <dbReference type="ARBA" id="ARBA00022827"/>
    </source>
</evidence>
<keyword evidence="5" id="KW-0560">Oxidoreductase</keyword>
<protein>
    <submittedName>
        <fullName evidence="8">GMC family oxidoreductase</fullName>
    </submittedName>
</protein>
<dbReference type="PANTHER" id="PTHR42784">
    <property type="entry name" value="PYRANOSE 2-OXIDASE"/>
    <property type="match status" value="1"/>
</dbReference>
<accession>A0AAJ5VT79</accession>
<dbReference type="InterPro" id="IPR000172">
    <property type="entry name" value="GMC_OxRdtase_N"/>
</dbReference>
<dbReference type="Gene3D" id="3.50.50.60">
    <property type="entry name" value="FAD/NAD(P)-binding domain"/>
    <property type="match status" value="2"/>
</dbReference>
<evidence type="ECO:0000313" key="8">
    <source>
        <dbReference type="EMBL" id="WEK03730.1"/>
    </source>
</evidence>
<dbReference type="Pfam" id="PF05199">
    <property type="entry name" value="GMC_oxred_C"/>
    <property type="match status" value="1"/>
</dbReference>
<evidence type="ECO:0000256" key="3">
    <source>
        <dbReference type="ARBA" id="ARBA00022630"/>
    </source>
</evidence>
<evidence type="ECO:0000313" key="9">
    <source>
        <dbReference type="Proteomes" id="UP001217476"/>
    </source>
</evidence>